<gene>
    <name evidence="1" type="ORF">PDUR_06340</name>
</gene>
<dbReference type="EMBL" id="CP009288">
    <property type="protein sequence ID" value="AIQ11608.1"/>
    <property type="molecule type" value="Genomic_DNA"/>
</dbReference>
<evidence type="ECO:0000313" key="1">
    <source>
        <dbReference type="EMBL" id="AIQ11608.1"/>
    </source>
</evidence>
<keyword evidence="2" id="KW-1185">Reference proteome</keyword>
<dbReference type="OrthoDB" id="2611907at2"/>
<dbReference type="Proteomes" id="UP000029409">
    <property type="component" value="Chromosome"/>
</dbReference>
<dbReference type="KEGG" id="pdu:PDUR_06340"/>
<organism evidence="1 2">
    <name type="scientific">Paenibacillus durus</name>
    <name type="common">Paenibacillus azotofixans</name>
    <dbReference type="NCBI Taxonomy" id="44251"/>
    <lineage>
        <taxon>Bacteria</taxon>
        <taxon>Bacillati</taxon>
        <taxon>Bacillota</taxon>
        <taxon>Bacilli</taxon>
        <taxon>Bacillales</taxon>
        <taxon>Paenibacillaceae</taxon>
        <taxon>Paenibacillus</taxon>
    </lineage>
</organism>
<reference evidence="1 2" key="1">
    <citation type="submission" date="2014-08" db="EMBL/GenBank/DDBJ databases">
        <title>Comparative genomics of the Paenibacillus odorifer group.</title>
        <authorList>
            <person name="den Bakker H.C."/>
            <person name="Tsai Y.-C."/>
            <person name="Martin N."/>
            <person name="Korlach J."/>
            <person name="Wiedmann M."/>
        </authorList>
    </citation>
    <scope>NUCLEOTIDE SEQUENCE [LARGE SCALE GENOMIC DNA]</scope>
    <source>
        <strain evidence="1 2">DSM 1735</strain>
    </source>
</reference>
<dbReference type="eggNOG" id="ENOG502ZRFD">
    <property type="taxonomic scope" value="Bacteria"/>
</dbReference>
<sequence>MKKAIILATTALALVITGGYVYSNHYNQSNVPVRVGNIEANHAIFANAVDAEAQSDAVVRVIATDDSKNVIENFNWGPTGRTETKVTVKKVYKGSSKKDIGSEIVVFEPSYVLEDSKGSTRINYEGYVPMVPGEEYILYLVYSDRLGGYWINALEQGKFNVTGNDKAEAKLQESDQQYDKLKKDVLEKYKD</sequence>
<proteinExistence type="predicted"/>
<dbReference type="RefSeq" id="WP_042205506.1">
    <property type="nucleotide sequence ID" value="NZ_CP009288.1"/>
</dbReference>
<accession>A0A089HMJ8</accession>
<dbReference type="AlphaFoldDB" id="A0A089HMJ8"/>
<evidence type="ECO:0000313" key="2">
    <source>
        <dbReference type="Proteomes" id="UP000029409"/>
    </source>
</evidence>
<protein>
    <submittedName>
        <fullName evidence="1">Uncharacterized protein</fullName>
    </submittedName>
</protein>
<name>A0A089HMJ8_PAEDU</name>